<feature type="compositionally biased region" description="Basic and acidic residues" evidence="1">
    <location>
        <begin position="164"/>
        <end position="182"/>
    </location>
</feature>
<dbReference type="PANTHER" id="PTHR40460:SF1">
    <property type="entry name" value="CSBD-LIKE DOMAIN-CONTAINING PROTEIN"/>
    <property type="match status" value="1"/>
</dbReference>
<feature type="compositionally biased region" description="Low complexity" evidence="1">
    <location>
        <begin position="99"/>
        <end position="109"/>
    </location>
</feature>
<reference evidence="2" key="1">
    <citation type="journal article" date="2020" name="Stud. Mycol.">
        <title>101 Dothideomycetes genomes: a test case for predicting lifestyles and emergence of pathogens.</title>
        <authorList>
            <person name="Haridas S."/>
            <person name="Albert R."/>
            <person name="Binder M."/>
            <person name="Bloem J."/>
            <person name="Labutti K."/>
            <person name="Salamov A."/>
            <person name="Andreopoulos B."/>
            <person name="Baker S."/>
            <person name="Barry K."/>
            <person name="Bills G."/>
            <person name="Bluhm B."/>
            <person name="Cannon C."/>
            <person name="Castanera R."/>
            <person name="Culley D."/>
            <person name="Daum C."/>
            <person name="Ezra D."/>
            <person name="Gonzalez J."/>
            <person name="Henrissat B."/>
            <person name="Kuo A."/>
            <person name="Liang C."/>
            <person name="Lipzen A."/>
            <person name="Lutzoni F."/>
            <person name="Magnuson J."/>
            <person name="Mondo S."/>
            <person name="Nolan M."/>
            <person name="Ohm R."/>
            <person name="Pangilinan J."/>
            <person name="Park H.-J."/>
            <person name="Ramirez L."/>
            <person name="Alfaro M."/>
            <person name="Sun H."/>
            <person name="Tritt A."/>
            <person name="Yoshinaga Y."/>
            <person name="Zwiers L.-H."/>
            <person name="Turgeon B."/>
            <person name="Goodwin S."/>
            <person name="Spatafora J."/>
            <person name="Crous P."/>
            <person name="Grigoriev I."/>
        </authorList>
    </citation>
    <scope>NUCLEOTIDE SEQUENCE</scope>
    <source>
        <strain evidence="2">CBS 113979</strain>
    </source>
</reference>
<sequence>MSGNNSTLGAAVEQAKGVVNDAVAYVTGSSADQAKANEHKSKAQLEDEASHATVKVPGATISTSGVSKDDPARSEGSWNQTMGSAKEAVGGLLGSENLKQAGAQQNQQGKEQEAEGLIQDYGDGIKGRVGGAVGGAVAGILGDKDEEARMKEKHDQAKTAQRGVEADLIKKADAEAARQEKA</sequence>
<proteinExistence type="predicted"/>
<gene>
    <name evidence="2" type="ORF">K402DRAFT_467387</name>
</gene>
<accession>A0A6G1GKZ3</accession>
<name>A0A6G1GKZ3_9PEZI</name>
<organism evidence="2 3">
    <name type="scientific">Aulographum hederae CBS 113979</name>
    <dbReference type="NCBI Taxonomy" id="1176131"/>
    <lineage>
        <taxon>Eukaryota</taxon>
        <taxon>Fungi</taxon>
        <taxon>Dikarya</taxon>
        <taxon>Ascomycota</taxon>
        <taxon>Pezizomycotina</taxon>
        <taxon>Dothideomycetes</taxon>
        <taxon>Pleosporomycetidae</taxon>
        <taxon>Aulographales</taxon>
        <taxon>Aulographaceae</taxon>
    </lineage>
</organism>
<dbReference type="PANTHER" id="PTHR40460">
    <property type="entry name" value="CHROMOSOME 1, WHOLE GENOME SHOTGUN SEQUENCE"/>
    <property type="match status" value="1"/>
</dbReference>
<dbReference type="OrthoDB" id="5309565at2759"/>
<dbReference type="AlphaFoldDB" id="A0A6G1GKZ3"/>
<dbReference type="Proteomes" id="UP000800041">
    <property type="component" value="Unassembled WGS sequence"/>
</dbReference>
<evidence type="ECO:0000313" key="2">
    <source>
        <dbReference type="EMBL" id="KAF1981591.1"/>
    </source>
</evidence>
<feature type="region of interest" description="Disordered" evidence="1">
    <location>
        <begin position="148"/>
        <end position="182"/>
    </location>
</feature>
<evidence type="ECO:0008006" key="4">
    <source>
        <dbReference type="Google" id="ProtNLM"/>
    </source>
</evidence>
<dbReference type="EMBL" id="ML977196">
    <property type="protein sequence ID" value="KAF1981591.1"/>
    <property type="molecule type" value="Genomic_DNA"/>
</dbReference>
<protein>
    <recommendedName>
        <fullName evidence="4">CsbD-like domain-containing protein</fullName>
    </recommendedName>
</protein>
<dbReference type="InterPro" id="IPR036629">
    <property type="entry name" value="YjbJ_sf"/>
</dbReference>
<dbReference type="SUPFAM" id="SSF69047">
    <property type="entry name" value="Hypothetical protein YjbJ"/>
    <property type="match status" value="1"/>
</dbReference>
<feature type="region of interest" description="Disordered" evidence="1">
    <location>
        <begin position="29"/>
        <end position="115"/>
    </location>
</feature>
<feature type="compositionally biased region" description="Basic and acidic residues" evidence="1">
    <location>
        <begin position="35"/>
        <end position="50"/>
    </location>
</feature>
<keyword evidence="3" id="KW-1185">Reference proteome</keyword>
<evidence type="ECO:0000256" key="1">
    <source>
        <dbReference type="SAM" id="MobiDB-lite"/>
    </source>
</evidence>
<feature type="compositionally biased region" description="Basic and acidic residues" evidence="1">
    <location>
        <begin position="148"/>
        <end position="157"/>
    </location>
</feature>
<evidence type="ECO:0000313" key="3">
    <source>
        <dbReference type="Proteomes" id="UP000800041"/>
    </source>
</evidence>